<organism evidence="2 3">
    <name type="scientific">Methylobacillus methanolivorans</name>
    <dbReference type="NCBI Taxonomy" id="1848927"/>
    <lineage>
        <taxon>Bacteria</taxon>
        <taxon>Pseudomonadati</taxon>
        <taxon>Pseudomonadota</taxon>
        <taxon>Betaproteobacteria</taxon>
        <taxon>Nitrosomonadales</taxon>
        <taxon>Methylophilaceae</taxon>
        <taxon>Methylobacillus</taxon>
    </lineage>
</organism>
<dbReference type="Pfam" id="PF13566">
    <property type="entry name" value="DUF4130"/>
    <property type="match status" value="1"/>
</dbReference>
<evidence type="ECO:0000313" key="3">
    <source>
        <dbReference type="Proteomes" id="UP001617669"/>
    </source>
</evidence>
<dbReference type="InterPro" id="IPR025404">
    <property type="entry name" value="DUF4130"/>
</dbReference>
<evidence type="ECO:0000313" key="2">
    <source>
        <dbReference type="EMBL" id="MFJ5445504.1"/>
    </source>
</evidence>
<reference evidence="2 3" key="1">
    <citation type="submission" date="2024-11" db="EMBL/GenBank/DDBJ databases">
        <authorList>
            <person name="Kaparullina E.N."/>
            <person name="Delegan Y.A."/>
            <person name="Doronina N.V."/>
        </authorList>
    </citation>
    <scope>NUCLEOTIDE SEQUENCE [LARGE SCALE GENOMIC DNA]</scope>
    <source>
        <strain evidence="2 3">7sh_L</strain>
    </source>
</reference>
<comment type="caution">
    <text evidence="2">The sequence shown here is derived from an EMBL/GenBank/DDBJ whole genome shotgun (WGS) entry which is preliminary data.</text>
</comment>
<evidence type="ECO:0000259" key="1">
    <source>
        <dbReference type="Pfam" id="PF13566"/>
    </source>
</evidence>
<dbReference type="NCBIfam" id="TIGR03915">
    <property type="entry name" value="SAM_7_link_chp"/>
    <property type="match status" value="1"/>
</dbReference>
<gene>
    <name evidence="2" type="ORF">ACIKP9_04615</name>
</gene>
<protein>
    <submittedName>
        <fullName evidence="2">TIGR03915 family putative DNA repair protein</fullName>
    </submittedName>
</protein>
<name>A0ABW8GJQ1_9PROT</name>
<keyword evidence="3" id="KW-1185">Reference proteome</keyword>
<dbReference type="Proteomes" id="UP001617669">
    <property type="component" value="Unassembled WGS sequence"/>
</dbReference>
<dbReference type="RefSeq" id="WP_400879900.1">
    <property type="nucleotide sequence ID" value="NZ_JBIWXY010000001.1"/>
</dbReference>
<sequence>MHNVYLKDETDVDGWRTAARRLLHQGIAPHEVDWYVMSPQDAEVQADLFAMAGEATSCAGVQVSMSNEATQAESLSATRQAVSIVATDIQPLMVSRQFIELLRPALLHQAPERFGLLYRVLWRLQRERGLMRLAGDADVARLHAMVKSVRRDMHKMKAFVRFRETMVDEHPRYLAWFEPAHHIMAAVAPFFIGRFATMDWTIMSPRMGMHWDGSHLHFLPGGKSETMPAEDASEALWLSYYQHIFNPARLKLKAMQKEMPKKYWHHLPEAALITSLIANAGSRTQSMLERVPELPRRKIVRYQRKP</sequence>
<dbReference type="InterPro" id="IPR023875">
    <property type="entry name" value="DNA_repair_put"/>
</dbReference>
<proteinExistence type="predicted"/>
<accession>A0ABW8GJQ1</accession>
<feature type="domain" description="DUF4130" evidence="1">
    <location>
        <begin position="111"/>
        <end position="269"/>
    </location>
</feature>
<dbReference type="EMBL" id="JBIWXY010000001">
    <property type="protein sequence ID" value="MFJ5445504.1"/>
    <property type="molecule type" value="Genomic_DNA"/>
</dbReference>